<dbReference type="InterPro" id="IPR005479">
    <property type="entry name" value="CPAse_ATP-bd"/>
</dbReference>
<feature type="domain" description="ATP-grasp" evidence="2">
    <location>
        <begin position="120"/>
        <end position="310"/>
    </location>
</feature>
<organism evidence="3 4">
    <name type="scientific">Thalassomonas actiniarum</name>
    <dbReference type="NCBI Taxonomy" id="485447"/>
    <lineage>
        <taxon>Bacteria</taxon>
        <taxon>Pseudomonadati</taxon>
        <taxon>Pseudomonadota</taxon>
        <taxon>Gammaproteobacteria</taxon>
        <taxon>Alteromonadales</taxon>
        <taxon>Colwelliaceae</taxon>
        <taxon>Thalassomonas</taxon>
    </lineage>
</organism>
<dbReference type="KEGG" id="tact:SG35_002010"/>
<evidence type="ECO:0000256" key="1">
    <source>
        <dbReference type="PROSITE-ProRule" id="PRU00409"/>
    </source>
</evidence>
<dbReference type="GO" id="GO:0005524">
    <property type="term" value="F:ATP binding"/>
    <property type="evidence" value="ECO:0007669"/>
    <property type="project" value="UniProtKB-UniRule"/>
</dbReference>
<dbReference type="EMBL" id="CP059735">
    <property type="protein sequence ID" value="WDD99479.1"/>
    <property type="molecule type" value="Genomic_DNA"/>
</dbReference>
<sequence length="393" mass="44188">MDAIVLGLGVNGLAVTRSLGCRDLKVAGIYHDSDDLGRYSRYLSAVEKLPDSFDAQQVFTACRALSTARDKAGHKPVLICTTDQFAEILAGHSELFAPYFLLTTPSKELYWRFLAKQATADICNEHNFSIPDTRYSKTAGELAALTKSLNYPVIIKPDLTFDKAFPGKNVVVNSHRELKDFIARYPELETRVVAQSIVPSGDGNIYVVTSFSDQSGKVRVIYSGKKIRQYLPDYGVTCFGVSEHQEKLKQTVSDFLEAIGYRGFATLEFAYDSATESFIFIELNIRTFYHNQLFKDAGLDINYLAYQLTTECATLPPCLSEQKDGVYWLDFTRDFGSFIRKRKSGKLSLLPWLKDISKARSFAYFDPGDLKPFIASVRKFIMISLSGLFQPKK</sequence>
<dbReference type="Proteomes" id="UP000032568">
    <property type="component" value="Chromosome"/>
</dbReference>
<dbReference type="RefSeq" id="WP_044834108.1">
    <property type="nucleotide sequence ID" value="NZ_CP059735.1"/>
</dbReference>
<keyword evidence="1" id="KW-0067">ATP-binding</keyword>
<reference evidence="3 4" key="2">
    <citation type="journal article" date="2022" name="Mar. Drugs">
        <title>Bioassay-Guided Fractionation Leads to the Detection of Cholic Acid Generated by the Rare Thalassomonas sp.</title>
        <authorList>
            <person name="Pheiffer F."/>
            <person name="Schneider Y.K."/>
            <person name="Hansen E.H."/>
            <person name="Andersen J.H."/>
            <person name="Isaksson J."/>
            <person name="Busche T."/>
            <person name="R C."/>
            <person name="Kalinowski J."/>
            <person name="Zyl L.V."/>
            <person name="Trindade M."/>
        </authorList>
    </citation>
    <scope>NUCLEOTIDE SEQUENCE [LARGE SCALE GENOMIC DNA]</scope>
    <source>
        <strain evidence="3 4">A5K-106</strain>
    </source>
</reference>
<evidence type="ECO:0000313" key="4">
    <source>
        <dbReference type="Proteomes" id="UP000032568"/>
    </source>
</evidence>
<protein>
    <recommendedName>
        <fullName evidence="2">ATP-grasp domain-containing protein</fullName>
    </recommendedName>
</protein>
<keyword evidence="1" id="KW-0547">Nucleotide-binding</keyword>
<keyword evidence="4" id="KW-1185">Reference proteome</keyword>
<name>A0AAE9YSH8_9GAMM</name>
<dbReference type="GO" id="GO:0046872">
    <property type="term" value="F:metal ion binding"/>
    <property type="evidence" value="ECO:0007669"/>
    <property type="project" value="InterPro"/>
</dbReference>
<evidence type="ECO:0000313" key="3">
    <source>
        <dbReference type="EMBL" id="WDD99479.1"/>
    </source>
</evidence>
<reference evidence="3 4" key="1">
    <citation type="journal article" date="2015" name="Genome Announc.">
        <title>Draft Genome Sequences of Marine Isolates of Thalassomonas viridans and Thalassomonas actiniarum.</title>
        <authorList>
            <person name="Olonade I."/>
            <person name="van Zyl L.J."/>
            <person name="Trindade M."/>
        </authorList>
    </citation>
    <scope>NUCLEOTIDE SEQUENCE [LARGE SCALE GENOMIC DNA]</scope>
    <source>
        <strain evidence="3 4">A5K-106</strain>
    </source>
</reference>
<accession>A0AAE9YSH8</accession>
<dbReference type="AlphaFoldDB" id="A0AAE9YSH8"/>
<dbReference type="SUPFAM" id="SSF56059">
    <property type="entry name" value="Glutathione synthetase ATP-binding domain-like"/>
    <property type="match status" value="1"/>
</dbReference>
<dbReference type="Gene3D" id="3.30.470.20">
    <property type="entry name" value="ATP-grasp fold, B domain"/>
    <property type="match status" value="1"/>
</dbReference>
<gene>
    <name evidence="3" type="ORF">SG35_002010</name>
</gene>
<evidence type="ECO:0000259" key="2">
    <source>
        <dbReference type="PROSITE" id="PS50975"/>
    </source>
</evidence>
<dbReference type="PROSITE" id="PS50975">
    <property type="entry name" value="ATP_GRASP"/>
    <property type="match status" value="1"/>
</dbReference>
<dbReference type="InterPro" id="IPR011761">
    <property type="entry name" value="ATP-grasp"/>
</dbReference>
<proteinExistence type="predicted"/>
<dbReference type="Pfam" id="PF02786">
    <property type="entry name" value="CPSase_L_D2"/>
    <property type="match status" value="1"/>
</dbReference>